<protein>
    <recommendedName>
        <fullName evidence="5">Tyr recombinase domain-containing protein</fullName>
    </recommendedName>
</protein>
<dbReference type="VEuPathDB" id="FungiDB:PGTG_21954"/>
<dbReference type="HOGENOM" id="CLU_003292_4_0_1"/>
<dbReference type="KEGG" id="pgr:PGTG_21954"/>
<name>H6QSY3_PUCGT</name>
<dbReference type="EMBL" id="DS178302">
    <property type="protein sequence ID" value="EHS63937.1"/>
    <property type="molecule type" value="Genomic_DNA"/>
</dbReference>
<gene>
    <name evidence="3" type="ORF">PGTG_21954</name>
</gene>
<dbReference type="InterPro" id="IPR052055">
    <property type="entry name" value="Hepadnavirus_pol/RT"/>
</dbReference>
<dbReference type="Proteomes" id="UP000008783">
    <property type="component" value="Unassembled WGS sequence"/>
</dbReference>
<dbReference type="PANTHER" id="PTHR33050">
    <property type="entry name" value="REVERSE TRANSCRIPTASE DOMAIN-CONTAINING PROTEIN"/>
    <property type="match status" value="1"/>
</dbReference>
<dbReference type="AlphaFoldDB" id="H6QSY3"/>
<dbReference type="PANTHER" id="PTHR33050:SF7">
    <property type="entry name" value="RIBONUCLEASE H"/>
    <property type="match status" value="1"/>
</dbReference>
<dbReference type="InterPro" id="IPR011010">
    <property type="entry name" value="DNA_brk_join_enz"/>
</dbReference>
<dbReference type="SUPFAM" id="SSF56349">
    <property type="entry name" value="DNA breaking-rejoining enzymes"/>
    <property type="match status" value="1"/>
</dbReference>
<dbReference type="GO" id="GO:0015074">
    <property type="term" value="P:DNA integration"/>
    <property type="evidence" value="ECO:0007669"/>
    <property type="project" value="InterPro"/>
</dbReference>
<organism evidence="3 4">
    <name type="scientific">Puccinia graminis f. sp. tritici (strain CRL 75-36-700-3 / race SCCL)</name>
    <name type="common">Black stem rust fungus</name>
    <dbReference type="NCBI Taxonomy" id="418459"/>
    <lineage>
        <taxon>Eukaryota</taxon>
        <taxon>Fungi</taxon>
        <taxon>Dikarya</taxon>
        <taxon>Basidiomycota</taxon>
        <taxon>Pucciniomycotina</taxon>
        <taxon>Pucciniomycetes</taxon>
        <taxon>Pucciniales</taxon>
        <taxon>Pucciniaceae</taxon>
        <taxon>Puccinia</taxon>
    </lineage>
</organism>
<evidence type="ECO:0000256" key="1">
    <source>
        <dbReference type="ARBA" id="ARBA00023172"/>
    </source>
</evidence>
<dbReference type="GO" id="GO:0006310">
    <property type="term" value="P:DNA recombination"/>
    <property type="evidence" value="ECO:0007669"/>
    <property type="project" value="UniProtKB-KW"/>
</dbReference>
<feature type="compositionally biased region" description="Polar residues" evidence="2">
    <location>
        <begin position="249"/>
        <end position="268"/>
    </location>
</feature>
<feature type="region of interest" description="Disordered" evidence="2">
    <location>
        <begin position="222"/>
        <end position="307"/>
    </location>
</feature>
<dbReference type="InterPro" id="IPR013762">
    <property type="entry name" value="Integrase-like_cat_sf"/>
</dbReference>
<keyword evidence="1" id="KW-0233">DNA recombination</keyword>
<keyword evidence="4" id="KW-1185">Reference proteome</keyword>
<accession>H6QSY3</accession>
<dbReference type="RefSeq" id="XP_003889368.1">
    <property type="nucleotide sequence ID" value="XM_003889319.1"/>
</dbReference>
<evidence type="ECO:0000313" key="3">
    <source>
        <dbReference type="EMBL" id="EHS63937.1"/>
    </source>
</evidence>
<dbReference type="InParanoid" id="H6QSY3"/>
<evidence type="ECO:0000256" key="2">
    <source>
        <dbReference type="SAM" id="MobiDB-lite"/>
    </source>
</evidence>
<proteinExistence type="predicted"/>
<dbReference type="OrthoDB" id="3254696at2759"/>
<evidence type="ECO:0008006" key="5">
    <source>
        <dbReference type="Google" id="ProtNLM"/>
    </source>
</evidence>
<feature type="compositionally biased region" description="Polar residues" evidence="2">
    <location>
        <begin position="277"/>
        <end position="307"/>
    </location>
</feature>
<evidence type="ECO:0000313" key="4">
    <source>
        <dbReference type="Proteomes" id="UP000008783"/>
    </source>
</evidence>
<dbReference type="GeneID" id="13540693"/>
<sequence length="1150" mass="130017">MYKSLLTAKVKAKTTNGKKIADKASVDAHQSSDKESMAGEVQFATGAIPKHDEMGSTPYFHKNIKAMRGPIPLTIFNKGWKNRAILYHAEKKLKYDASSSDRNRYTGLPYPSEWTQTFTEWTNNHQSFHKTLLEEFDYKKMAKWLLTHKANTDVLVAEDGFMVALRYDVQVRTNTFAHQVLLADGSLSVADILVFCPKIAHSCYATARKFGELEFTDNPYAESGVRANWDPTTGQTKLDKKPQVMKATMASTSTGPSSLPTHPNSMKSPRTHGYKGNNFNPNHGSHSNNSASKHSYSKNLSNIDKSPTPEQTWQLALHNAALLPEFYDVIIGFHNGFSQGIPPHSLGEDIPYFTPPNHASAWEVQDKIEEKLQKELHTGRMFGPFMHEQVQEKFPFFRYNPLGAVVNGDGSLRPTNNLSFPRRNPRIPSVNPDNFLTTWDNFNVVSSFLRNIPQPVSFAIFDWEKLYRQIPTAMDQWLFLFIRTFDDKLLLDTRVTFGGVAGCGSFGRPADAWKKIMLHEFDLITIFCWVDNNLFVKHMDLPTRMEEVVARSDELGVKTNNEKFTPFAVEQKHIGFIWNRVDKSVRLPDGKLMDRINQLKTFTAQTSFSYNNVEIMTGRLNHVSYILPQLRCYLCGFYRWMKSWVVKSSRRDLPEDVKGDLERWMHMLLTFKPTSLIPNPAPTEIGWVGDTSTSFGIGILVGHQWAQFQLAEEWLSIRRHSGGIAWLETVVIRLGLLMLETLGIKQGKTFIVWTNNTPTENAIQKRKSKDCAVNEEWKIIQDLAFSLTHSMIQTEKLSALTKNGSDEREITPQDLHFLRGYKWNSLLGFNTAVKKFVKFMSSKGISSFKLLVDEDTIYGFCFWAGQDKDKVTGQEIAASTLSKYLHRIQVWHLYHKATYPTGIEKRFKILLRSSARVETTIASTPKKGAIHLKHMVHLTKSLLKGGPKERAILNLAISAFWGMARLGELTYLSSGGPLDPLSSLLTSDVLFQDSSKGKKAILILPSAKTAKPGELQRIHLNPLDNILCPVEAVKRRLANAAGKETSLYGYFNLNNTRVHLTKDTVTRTLAAVWAEGNYSGISGHSFRVGGASLRNALGVPIDKICVLGQWVSDCYKLYIQPYSPMKVSDSISLMRDLDLSWQASSLKKLQ</sequence>
<reference evidence="4" key="1">
    <citation type="journal article" date="2011" name="Proc. Natl. Acad. Sci. U.S.A.">
        <title>Obligate biotrophy features unraveled by the genomic analysis of rust fungi.</title>
        <authorList>
            <person name="Duplessis S."/>
            <person name="Cuomo C.A."/>
            <person name="Lin Y.-C."/>
            <person name="Aerts A."/>
            <person name="Tisserant E."/>
            <person name="Veneault-Fourrey C."/>
            <person name="Joly D.L."/>
            <person name="Hacquard S."/>
            <person name="Amselem J."/>
            <person name="Cantarel B.L."/>
            <person name="Chiu R."/>
            <person name="Coutinho P.M."/>
            <person name="Feau N."/>
            <person name="Field M."/>
            <person name="Frey P."/>
            <person name="Gelhaye E."/>
            <person name="Goldberg J."/>
            <person name="Grabherr M.G."/>
            <person name="Kodira C.D."/>
            <person name="Kohler A."/>
            <person name="Kuees U."/>
            <person name="Lindquist E.A."/>
            <person name="Lucas S.M."/>
            <person name="Mago R."/>
            <person name="Mauceli E."/>
            <person name="Morin E."/>
            <person name="Murat C."/>
            <person name="Pangilinan J.L."/>
            <person name="Park R."/>
            <person name="Pearson M."/>
            <person name="Quesneville H."/>
            <person name="Rouhier N."/>
            <person name="Sakthikumar S."/>
            <person name="Salamov A.A."/>
            <person name="Schmutz J."/>
            <person name="Selles B."/>
            <person name="Shapiro H."/>
            <person name="Tanguay P."/>
            <person name="Tuskan G.A."/>
            <person name="Henrissat B."/>
            <person name="Van de Peer Y."/>
            <person name="Rouze P."/>
            <person name="Ellis J.G."/>
            <person name="Dodds P.N."/>
            <person name="Schein J.E."/>
            <person name="Zhong S."/>
            <person name="Hamelin R.C."/>
            <person name="Grigoriev I.V."/>
            <person name="Szabo L.J."/>
            <person name="Martin F."/>
        </authorList>
    </citation>
    <scope>NUCLEOTIDE SEQUENCE [LARGE SCALE GENOMIC DNA]</scope>
    <source>
        <strain evidence="4">CRL 75-36-700-3 / race SCCL</strain>
    </source>
</reference>
<dbReference type="GO" id="GO:0003677">
    <property type="term" value="F:DNA binding"/>
    <property type="evidence" value="ECO:0007669"/>
    <property type="project" value="InterPro"/>
</dbReference>
<dbReference type="Gene3D" id="1.10.443.10">
    <property type="entry name" value="Intergrase catalytic core"/>
    <property type="match status" value="1"/>
</dbReference>